<sequence>MTTPAQTAAAPAEAAAGAAPLGMHSEVGTLRQVIVHRPGRELDRLTPDNCEQLLFDDVLWGAKARGEHDAFVEVLRSHDIVVHAFTDLLTETLTLPAARAFILDRLCTPDQYGPVFAPLLRSILDDKTPEDLTELLIGGITAAELGTPATDSLLWHTTDPLGFVLPPLPNTLFPRDSSAWIYGGVNVNVMAKPARVRETTTVRAIYDHHPLFASAGIERYNPDEHRSVSAIEGGDIHILGRGAVLIGMGERTTPMAVEALAQALFRTREAEKVIAIGLPRSHAMMHLDTLMTMLDPHNFVLSPSLRHTALRAHLIVPNDDPDGLTISEPRDLVPLLEETLDTDGIRMLTTTEDPWAAAREQWDDANNFLTIAPGVVIGYDRNVATNTMLRKQGIEVITISGSELGRGRGGSRCMSCPIQRDPAPRS</sequence>
<dbReference type="SUPFAM" id="SSF55909">
    <property type="entry name" value="Pentein"/>
    <property type="match status" value="1"/>
</dbReference>
<dbReference type="PRINTS" id="PR01466">
    <property type="entry name" value="ARGDEIMINASE"/>
</dbReference>
<keyword evidence="3" id="KW-0056">Arginine metabolism</keyword>
<dbReference type="Pfam" id="PF02274">
    <property type="entry name" value="ADI"/>
    <property type="match status" value="1"/>
</dbReference>
<dbReference type="HAMAP" id="MF_00242">
    <property type="entry name" value="Arg_deiminase"/>
    <property type="match status" value="1"/>
</dbReference>
<feature type="active site" description="Amidino-cysteine intermediate" evidence="3 4">
    <location>
        <position position="413"/>
    </location>
</feature>
<dbReference type="PATRIC" id="fig|1389489.3.peg.919"/>
<comment type="catalytic activity">
    <reaction evidence="3">
        <text>L-arginine + H2O = L-citrulline + NH4(+)</text>
        <dbReference type="Rhea" id="RHEA:19597"/>
        <dbReference type="ChEBI" id="CHEBI:15377"/>
        <dbReference type="ChEBI" id="CHEBI:28938"/>
        <dbReference type="ChEBI" id="CHEBI:32682"/>
        <dbReference type="ChEBI" id="CHEBI:57743"/>
        <dbReference type="EC" id="3.5.3.6"/>
    </reaction>
</comment>
<reference evidence="5 6" key="1">
    <citation type="journal article" date="2013" name="Genome Announc.">
        <title>Complete Genome Sequence of Leifsonia xyli subsp. cynodontis Strain DSM46306, a Gram-Positive Bacterial Pathogen of Grasses.</title>
        <authorList>
            <person name="Monteiro-Vitorello C.B."/>
            <person name="Zerillo M.M."/>
            <person name="Van Sluys M.A."/>
            <person name="Camargo L.E."/>
            <person name="Kitajima J.P."/>
        </authorList>
    </citation>
    <scope>NUCLEOTIDE SEQUENCE [LARGE SCALE GENOMIC DNA]</scope>
    <source>
        <strain evidence="5 6">DSM 46306</strain>
    </source>
</reference>
<dbReference type="EC" id="3.5.3.6" evidence="3"/>
<dbReference type="STRING" id="1389489.O159_09550"/>
<protein>
    <recommendedName>
        <fullName evidence="3">Arginine deiminase</fullName>
        <shortName evidence="3">ADI</shortName>
        <ecNumber evidence="3">3.5.3.6</ecNumber>
    </recommendedName>
    <alternativeName>
        <fullName evidence="3">Arginine dihydrolase</fullName>
        <shortName evidence="3">AD</shortName>
    </alternativeName>
</protein>
<evidence type="ECO:0000256" key="4">
    <source>
        <dbReference type="PIRSR" id="PIRSR006356-1"/>
    </source>
</evidence>
<dbReference type="UniPathway" id="UPA00254">
    <property type="reaction ID" value="UER00364"/>
</dbReference>
<dbReference type="PIRSF" id="PIRSF006356">
    <property type="entry name" value="Arg_deiminase"/>
    <property type="match status" value="1"/>
</dbReference>
<dbReference type="RefSeq" id="WP_021754531.1">
    <property type="nucleotide sequence ID" value="NC_022438.1"/>
</dbReference>
<organism evidence="5 6">
    <name type="scientific">Leifsonia xyli subsp. cynodontis DSM 46306</name>
    <dbReference type="NCBI Taxonomy" id="1389489"/>
    <lineage>
        <taxon>Bacteria</taxon>
        <taxon>Bacillati</taxon>
        <taxon>Actinomycetota</taxon>
        <taxon>Actinomycetes</taxon>
        <taxon>Micrococcales</taxon>
        <taxon>Microbacteriaceae</taxon>
        <taxon>Leifsonia</taxon>
    </lineage>
</organism>
<dbReference type="GO" id="GO:0005737">
    <property type="term" value="C:cytoplasm"/>
    <property type="evidence" value="ECO:0007669"/>
    <property type="project" value="UniProtKB-SubCell"/>
</dbReference>
<dbReference type="GO" id="GO:0019546">
    <property type="term" value="P:L-arginine deiminase pathway"/>
    <property type="evidence" value="ECO:0007669"/>
    <property type="project" value="TreeGrafter"/>
</dbReference>
<dbReference type="AlphaFoldDB" id="U3P6J5"/>
<comment type="subcellular location">
    <subcellularLocation>
        <location evidence="3">Cytoplasm</location>
    </subcellularLocation>
</comment>
<dbReference type="eggNOG" id="COG2235">
    <property type="taxonomic scope" value="Bacteria"/>
</dbReference>
<dbReference type="GO" id="GO:0016990">
    <property type="term" value="F:arginine deiminase activity"/>
    <property type="evidence" value="ECO:0007669"/>
    <property type="project" value="UniProtKB-UniRule"/>
</dbReference>
<evidence type="ECO:0000256" key="2">
    <source>
        <dbReference type="ARBA" id="ARBA00022801"/>
    </source>
</evidence>
<keyword evidence="6" id="KW-1185">Reference proteome</keyword>
<dbReference type="NCBIfam" id="NF002381">
    <property type="entry name" value="PRK01388.1"/>
    <property type="match status" value="1"/>
</dbReference>
<proteinExistence type="inferred from homology"/>
<keyword evidence="3" id="KW-0963">Cytoplasm</keyword>
<dbReference type="Gene3D" id="1.10.3930.10">
    <property type="entry name" value="Arginine deiminase"/>
    <property type="match status" value="1"/>
</dbReference>
<dbReference type="Gene3D" id="3.75.10.10">
    <property type="entry name" value="L-arginine/glycine Amidinotransferase, Chain A"/>
    <property type="match status" value="1"/>
</dbReference>
<comment type="similarity">
    <text evidence="1 3">Belongs to the arginine deiminase family.</text>
</comment>
<comment type="pathway">
    <text evidence="3">Amino-acid degradation; L-arginine degradation via ADI pathway; carbamoyl phosphate from L-arginine: step 1/2.</text>
</comment>
<evidence type="ECO:0000313" key="6">
    <source>
        <dbReference type="Proteomes" id="UP000016743"/>
    </source>
</evidence>
<evidence type="ECO:0000313" key="5">
    <source>
        <dbReference type="EMBL" id="AGW41084.1"/>
    </source>
</evidence>
<dbReference type="PANTHER" id="PTHR47271:SF2">
    <property type="entry name" value="ARGININE DEIMINASE"/>
    <property type="match status" value="1"/>
</dbReference>
<dbReference type="KEGG" id="lxy:O159_09550"/>
<accession>U3P6J5</accession>
<evidence type="ECO:0000256" key="1">
    <source>
        <dbReference type="ARBA" id="ARBA00010206"/>
    </source>
</evidence>
<gene>
    <name evidence="3" type="primary">arcA</name>
    <name evidence="5" type="ORF">O159_09550</name>
</gene>
<keyword evidence="2 3" id="KW-0378">Hydrolase</keyword>
<dbReference type="Proteomes" id="UP000016743">
    <property type="component" value="Chromosome"/>
</dbReference>
<dbReference type="InterPro" id="IPR003876">
    <property type="entry name" value="Arg_deiminase"/>
</dbReference>
<name>U3P6J5_LEIXC</name>
<dbReference type="PANTHER" id="PTHR47271">
    <property type="entry name" value="ARGININE DEIMINASE"/>
    <property type="match status" value="1"/>
</dbReference>
<dbReference type="HOGENOM" id="CLU_052662_0_0_11"/>
<evidence type="ECO:0000256" key="3">
    <source>
        <dbReference type="HAMAP-Rule" id="MF_00242"/>
    </source>
</evidence>
<dbReference type="EMBL" id="CP006734">
    <property type="protein sequence ID" value="AGW41084.1"/>
    <property type="molecule type" value="Genomic_DNA"/>
</dbReference>